<evidence type="ECO:0000256" key="2">
    <source>
        <dbReference type="SAM" id="SignalP"/>
    </source>
</evidence>
<name>A0A5J5MXP9_MUNRE</name>
<dbReference type="GO" id="GO:0006508">
    <property type="term" value="P:proteolysis"/>
    <property type="evidence" value="ECO:0007669"/>
    <property type="project" value="InterPro"/>
</dbReference>
<dbReference type="InterPro" id="IPR001314">
    <property type="entry name" value="Peptidase_S1A"/>
</dbReference>
<keyword evidence="1" id="KW-1015">Disulfide bond</keyword>
<evidence type="ECO:0000313" key="5">
    <source>
        <dbReference type="Proteomes" id="UP000326062"/>
    </source>
</evidence>
<protein>
    <recommendedName>
        <fullName evidence="3">Peptidase S1 domain-containing protein</fullName>
    </recommendedName>
</protein>
<dbReference type="SMART" id="SM00020">
    <property type="entry name" value="Tryp_SPc"/>
    <property type="match status" value="1"/>
</dbReference>
<dbReference type="PANTHER" id="PTHR24250:SF66">
    <property type="entry name" value="CHYMOTRYPSIN-LIKE PROTEASE CTRL-1"/>
    <property type="match status" value="1"/>
</dbReference>
<keyword evidence="2" id="KW-0732">Signal</keyword>
<organism evidence="4 5">
    <name type="scientific">Muntiacus reevesi</name>
    <name type="common">Reeves' muntjac</name>
    <name type="synonym">Cervus reevesi</name>
    <dbReference type="NCBI Taxonomy" id="9886"/>
    <lineage>
        <taxon>Eukaryota</taxon>
        <taxon>Metazoa</taxon>
        <taxon>Chordata</taxon>
        <taxon>Craniata</taxon>
        <taxon>Vertebrata</taxon>
        <taxon>Euteleostomi</taxon>
        <taxon>Mammalia</taxon>
        <taxon>Eutheria</taxon>
        <taxon>Laurasiatheria</taxon>
        <taxon>Artiodactyla</taxon>
        <taxon>Ruminantia</taxon>
        <taxon>Pecora</taxon>
        <taxon>Cervidae</taxon>
        <taxon>Muntiacinae</taxon>
        <taxon>Muntiacus</taxon>
    </lineage>
</organism>
<evidence type="ECO:0000259" key="3">
    <source>
        <dbReference type="PROSITE" id="PS50240"/>
    </source>
</evidence>
<proteinExistence type="predicted"/>
<dbReference type="PROSITE" id="PS00134">
    <property type="entry name" value="TRYPSIN_HIS"/>
    <property type="match status" value="1"/>
</dbReference>
<dbReference type="Pfam" id="PF00089">
    <property type="entry name" value="Trypsin"/>
    <property type="match status" value="1"/>
</dbReference>
<feature type="domain" description="Peptidase S1" evidence="3">
    <location>
        <begin position="34"/>
        <end position="262"/>
    </location>
</feature>
<dbReference type="InterPro" id="IPR001254">
    <property type="entry name" value="Trypsin_dom"/>
</dbReference>
<dbReference type="SUPFAM" id="SSF50494">
    <property type="entry name" value="Trypsin-like serine proteases"/>
    <property type="match status" value="1"/>
</dbReference>
<feature type="signal peptide" evidence="2">
    <location>
        <begin position="1"/>
        <end position="18"/>
    </location>
</feature>
<dbReference type="PROSITE" id="PS50240">
    <property type="entry name" value="TRYPSIN_DOM"/>
    <property type="match status" value="1"/>
</dbReference>
<dbReference type="CDD" id="cd00190">
    <property type="entry name" value="Tryp_SPc"/>
    <property type="match status" value="1"/>
</dbReference>
<dbReference type="InterPro" id="IPR018114">
    <property type="entry name" value="TRYPSIN_HIS"/>
</dbReference>
<evidence type="ECO:0000256" key="1">
    <source>
        <dbReference type="ARBA" id="ARBA00023157"/>
    </source>
</evidence>
<dbReference type="PRINTS" id="PR00722">
    <property type="entry name" value="CHYMOTRYPSIN"/>
</dbReference>
<dbReference type="InterPro" id="IPR009003">
    <property type="entry name" value="Peptidase_S1_PA"/>
</dbReference>
<dbReference type="GO" id="GO:0004252">
    <property type="term" value="F:serine-type endopeptidase activity"/>
    <property type="evidence" value="ECO:0007669"/>
    <property type="project" value="InterPro"/>
</dbReference>
<sequence length="262" mass="27687">MLLLRLTLSLVLLGSSWGCGVPAIKPALHFSQRTVNGKNAVPGSWPWEVSLQDSKGFCICSGSLIVQSWVVTAAHCNAAPPLSLCPPSGCPTHSHCSPGCHFVILGEYDRASGAQPLQGVHLAPSWNPTTMNNDLTLLTLTSPAQYTMCISPVCLASSNEALPEGLTWPAGCLSGVGSVTWAHLWWLVLPLVTVRWCQQYWGSCITSSMICAGASLCQGDSGGLLVCQKGNTWVLTDTVSWSTSDCSVPTPATSTQVSRVST</sequence>
<keyword evidence="5" id="KW-1185">Reference proteome</keyword>
<dbReference type="Gene3D" id="2.40.10.10">
    <property type="entry name" value="Trypsin-like serine proteases"/>
    <property type="match status" value="2"/>
</dbReference>
<dbReference type="Proteomes" id="UP000326062">
    <property type="component" value="Chromosome 2"/>
</dbReference>
<dbReference type="AlphaFoldDB" id="A0A5J5MXP9"/>
<gene>
    <name evidence="4" type="ORF">FD755_006722</name>
</gene>
<comment type="caution">
    <text evidence="4">The sequence shown here is derived from an EMBL/GenBank/DDBJ whole genome shotgun (WGS) entry which is preliminary data.</text>
</comment>
<dbReference type="PANTHER" id="PTHR24250">
    <property type="entry name" value="CHYMOTRYPSIN-RELATED"/>
    <property type="match status" value="1"/>
</dbReference>
<dbReference type="EMBL" id="VCEB01000002">
    <property type="protein sequence ID" value="KAB0384805.1"/>
    <property type="molecule type" value="Genomic_DNA"/>
</dbReference>
<reference evidence="4 5" key="1">
    <citation type="submission" date="2019-06" db="EMBL/GenBank/DDBJ databases">
        <title>Discovery of a novel chromosome fission-fusion reversal in muntjac.</title>
        <authorList>
            <person name="Mudd A.B."/>
            <person name="Bredeson J.V."/>
            <person name="Baum R."/>
            <person name="Hockemeyer D."/>
            <person name="Rokhsar D.S."/>
        </authorList>
    </citation>
    <scope>NUCLEOTIDE SEQUENCE [LARGE SCALE GENOMIC DNA]</scope>
    <source>
        <strain evidence="4">UCam_UCB_Mr</strain>
        <tissue evidence="4">Fibroblast cell line</tissue>
    </source>
</reference>
<dbReference type="InterPro" id="IPR043504">
    <property type="entry name" value="Peptidase_S1_PA_chymotrypsin"/>
</dbReference>
<accession>A0A5J5MXP9</accession>
<feature type="chain" id="PRO_5023886240" description="Peptidase S1 domain-containing protein" evidence="2">
    <location>
        <begin position="19"/>
        <end position="262"/>
    </location>
</feature>
<evidence type="ECO:0000313" key="4">
    <source>
        <dbReference type="EMBL" id="KAB0384805.1"/>
    </source>
</evidence>